<dbReference type="PROSITE" id="PS51379">
    <property type="entry name" value="4FE4S_FER_2"/>
    <property type="match status" value="3"/>
</dbReference>
<evidence type="ECO:0000256" key="2">
    <source>
        <dbReference type="ARBA" id="ARBA00023004"/>
    </source>
</evidence>
<dbReference type="PROSITE" id="PS00198">
    <property type="entry name" value="4FE4S_FER_1"/>
    <property type="match status" value="2"/>
</dbReference>
<name>A0A9D6V610_9BACT</name>
<dbReference type="EMBL" id="JACRDE010000259">
    <property type="protein sequence ID" value="MBI5249727.1"/>
    <property type="molecule type" value="Genomic_DNA"/>
</dbReference>
<evidence type="ECO:0000259" key="4">
    <source>
        <dbReference type="PROSITE" id="PS51379"/>
    </source>
</evidence>
<dbReference type="Proteomes" id="UP000807825">
    <property type="component" value="Unassembled WGS sequence"/>
</dbReference>
<evidence type="ECO:0000256" key="3">
    <source>
        <dbReference type="ARBA" id="ARBA00023014"/>
    </source>
</evidence>
<feature type="domain" description="4Fe-4S ferredoxin-type" evidence="4">
    <location>
        <begin position="42"/>
        <end position="75"/>
    </location>
</feature>
<accession>A0A9D6V610</accession>
<evidence type="ECO:0000313" key="6">
    <source>
        <dbReference type="Proteomes" id="UP000807825"/>
    </source>
</evidence>
<dbReference type="GO" id="GO:0046872">
    <property type="term" value="F:metal ion binding"/>
    <property type="evidence" value="ECO:0007669"/>
    <property type="project" value="UniProtKB-KW"/>
</dbReference>
<dbReference type="InterPro" id="IPR017896">
    <property type="entry name" value="4Fe4S_Fe-S-bd"/>
</dbReference>
<feature type="domain" description="4Fe-4S ferredoxin-type" evidence="4">
    <location>
        <begin position="171"/>
        <end position="202"/>
    </location>
</feature>
<dbReference type="CDD" id="cd16373">
    <property type="entry name" value="DMSOR_beta_like"/>
    <property type="match status" value="1"/>
</dbReference>
<evidence type="ECO:0000313" key="5">
    <source>
        <dbReference type="EMBL" id="MBI5249727.1"/>
    </source>
</evidence>
<organism evidence="5 6">
    <name type="scientific">Desulfomonile tiedjei</name>
    <dbReference type="NCBI Taxonomy" id="2358"/>
    <lineage>
        <taxon>Bacteria</taxon>
        <taxon>Pseudomonadati</taxon>
        <taxon>Thermodesulfobacteriota</taxon>
        <taxon>Desulfomonilia</taxon>
        <taxon>Desulfomonilales</taxon>
        <taxon>Desulfomonilaceae</taxon>
        <taxon>Desulfomonile</taxon>
    </lineage>
</organism>
<sequence length="271" mass="29798">MSPFFAQSIGRAALAGIKDLIQRIFLRGENPFVSYATNCMRPPGAVDEKAFMALCIRCNRCLEVCPYGSIKRAGVGFAMGTPYVLAEQKACYLCMACCRLCPTGALDSSLVSPEKVSMGKAAIDKSICYSHLFLEHDVLPDHTGRKIGALCNTCYNVCPLQDKAIVLRKNLFPEVMDACVGCGICVERCPTRPKRAINVIPTGMGRVDEAGFYFRKAKGHYESAVTVEKQGQQGVLKGDRLLEQKSRIDATTEQPKFDFPYSVPKSIEGWD</sequence>
<dbReference type="PANTHER" id="PTHR43122:SF1">
    <property type="entry name" value="IRON-SULFUR-BINDING PROTEIN"/>
    <property type="match status" value="1"/>
</dbReference>
<comment type="caution">
    <text evidence="5">The sequence shown here is derived from an EMBL/GenBank/DDBJ whole genome shotgun (WGS) entry which is preliminary data.</text>
</comment>
<evidence type="ECO:0000256" key="1">
    <source>
        <dbReference type="ARBA" id="ARBA00022723"/>
    </source>
</evidence>
<dbReference type="PANTHER" id="PTHR43122">
    <property type="entry name" value="FERREDOXIN SUBUNIT OF PYRUVATE:FLAVODOXIN OXIDOREDUCTASE-RELATED"/>
    <property type="match status" value="1"/>
</dbReference>
<dbReference type="Pfam" id="PF13237">
    <property type="entry name" value="Fer4_10"/>
    <property type="match status" value="1"/>
</dbReference>
<dbReference type="Pfam" id="PF12838">
    <property type="entry name" value="Fer4_7"/>
    <property type="match status" value="1"/>
</dbReference>
<protein>
    <submittedName>
        <fullName evidence="5">4Fe-4S dicluster domain-containing protein</fullName>
    </submittedName>
</protein>
<keyword evidence="2" id="KW-0408">Iron</keyword>
<dbReference type="SUPFAM" id="SSF54862">
    <property type="entry name" value="4Fe-4S ferredoxins"/>
    <property type="match status" value="1"/>
</dbReference>
<dbReference type="GO" id="GO:0051536">
    <property type="term" value="F:iron-sulfur cluster binding"/>
    <property type="evidence" value="ECO:0007669"/>
    <property type="project" value="UniProtKB-KW"/>
</dbReference>
<dbReference type="AlphaFoldDB" id="A0A9D6V610"/>
<proteinExistence type="predicted"/>
<keyword evidence="1" id="KW-0479">Metal-binding</keyword>
<dbReference type="Gene3D" id="3.30.70.20">
    <property type="match status" value="2"/>
</dbReference>
<reference evidence="5" key="1">
    <citation type="submission" date="2020-07" db="EMBL/GenBank/DDBJ databases">
        <title>Huge and variable diversity of episymbiotic CPR bacteria and DPANN archaea in groundwater ecosystems.</title>
        <authorList>
            <person name="He C.Y."/>
            <person name="Keren R."/>
            <person name="Whittaker M."/>
            <person name="Farag I.F."/>
            <person name="Doudna J."/>
            <person name="Cate J.H.D."/>
            <person name="Banfield J.F."/>
        </authorList>
    </citation>
    <scope>NUCLEOTIDE SEQUENCE</scope>
    <source>
        <strain evidence="5">NC_groundwater_1664_Pr3_B-0.1um_52_9</strain>
    </source>
</reference>
<gene>
    <name evidence="5" type="ORF">HY912_09545</name>
</gene>
<keyword evidence="3" id="KW-0411">Iron-sulfur</keyword>
<feature type="domain" description="4Fe-4S ferredoxin-type" evidence="4">
    <location>
        <begin position="80"/>
        <end position="111"/>
    </location>
</feature>
<dbReference type="InterPro" id="IPR017900">
    <property type="entry name" value="4Fe4S_Fe_S_CS"/>
</dbReference>